<name>A0A6I6DE12_9FIRM</name>
<evidence type="ECO:0000313" key="3">
    <source>
        <dbReference type="Proteomes" id="UP000426444"/>
    </source>
</evidence>
<dbReference type="InterPro" id="IPR042259">
    <property type="entry name" value="Raco-like_middle_sf"/>
</dbReference>
<dbReference type="InterPro" id="IPR052911">
    <property type="entry name" value="Corrinoid_activation_enz"/>
</dbReference>
<dbReference type="Proteomes" id="UP000426444">
    <property type="component" value="Chromosome"/>
</dbReference>
<dbReference type="GO" id="GO:0051536">
    <property type="term" value="F:iron-sulfur cluster binding"/>
    <property type="evidence" value="ECO:0007669"/>
    <property type="project" value="InterPro"/>
</dbReference>
<dbReference type="InterPro" id="IPR027980">
    <property type="entry name" value="RACo_C"/>
</dbReference>
<dbReference type="InterPro" id="IPR001041">
    <property type="entry name" value="2Fe-2S_ferredoxin-type"/>
</dbReference>
<dbReference type="OrthoDB" id="9810588at2"/>
<protein>
    <recommendedName>
        <fullName evidence="1">2Fe-2S ferredoxin-type domain-containing protein</fullName>
    </recommendedName>
</protein>
<dbReference type="PANTHER" id="PTHR42895:SF2">
    <property type="entry name" value="IRON-SULFUR CLUSTER PROTEIN"/>
    <property type="match status" value="1"/>
</dbReference>
<dbReference type="AlphaFoldDB" id="A0A6I6DE12"/>
<dbReference type="Pfam" id="PF14574">
    <property type="entry name" value="RACo_C_ter"/>
    <property type="match status" value="1"/>
</dbReference>
<evidence type="ECO:0000259" key="1">
    <source>
        <dbReference type="PROSITE" id="PS51085"/>
    </source>
</evidence>
<dbReference type="EMBL" id="CP046457">
    <property type="protein sequence ID" value="QGT99012.1"/>
    <property type="molecule type" value="Genomic_DNA"/>
</dbReference>
<feature type="domain" description="2Fe-2S ferredoxin-type" evidence="1">
    <location>
        <begin position="5"/>
        <end position="99"/>
    </location>
</feature>
<dbReference type="PANTHER" id="PTHR42895">
    <property type="entry name" value="IRON-SULFUR CLUSTER-BINDING PROTEIN-RELATED"/>
    <property type="match status" value="1"/>
</dbReference>
<organism evidence="2 3">
    <name type="scientific">Candidatus Syntrophocurvum alkaliphilum</name>
    <dbReference type="NCBI Taxonomy" id="2293317"/>
    <lineage>
        <taxon>Bacteria</taxon>
        <taxon>Bacillati</taxon>
        <taxon>Bacillota</taxon>
        <taxon>Clostridia</taxon>
        <taxon>Eubacteriales</taxon>
        <taxon>Syntrophomonadaceae</taxon>
        <taxon>Candidatus Syntrophocurvum</taxon>
    </lineage>
</organism>
<dbReference type="InterPro" id="IPR041414">
    <property type="entry name" value="Raco-like_middle"/>
</dbReference>
<dbReference type="Pfam" id="PF17651">
    <property type="entry name" value="Raco_middle"/>
    <property type="match status" value="1"/>
</dbReference>
<proteinExistence type="predicted"/>
<dbReference type="Pfam" id="PF00111">
    <property type="entry name" value="Fer2"/>
    <property type="match status" value="1"/>
</dbReference>
<dbReference type="KEGG" id="salq:SYNTR_0419"/>
<dbReference type="Gene3D" id="3.30.420.480">
    <property type="entry name" value="Domain of unknown function (DUF4445)"/>
    <property type="match status" value="1"/>
</dbReference>
<dbReference type="PROSITE" id="PS51085">
    <property type="entry name" value="2FE2S_FER_2"/>
    <property type="match status" value="1"/>
</dbReference>
<dbReference type="SUPFAM" id="SSF54292">
    <property type="entry name" value="2Fe-2S ferredoxin-like"/>
    <property type="match status" value="1"/>
</dbReference>
<dbReference type="Gene3D" id="3.10.20.30">
    <property type="match status" value="1"/>
</dbReference>
<dbReference type="InterPro" id="IPR012675">
    <property type="entry name" value="Beta-grasp_dom_sf"/>
</dbReference>
<evidence type="ECO:0000313" key="2">
    <source>
        <dbReference type="EMBL" id="QGT99012.1"/>
    </source>
</evidence>
<dbReference type="RefSeq" id="WP_156202949.1">
    <property type="nucleotide sequence ID" value="NZ_CP046457.1"/>
</dbReference>
<dbReference type="InterPro" id="IPR036010">
    <property type="entry name" value="2Fe-2S_ferredoxin-like_sf"/>
</dbReference>
<accession>A0A6I6DE12</accession>
<reference evidence="3" key="1">
    <citation type="journal article" date="2019" name="Microbiology">
        <title>Complete Genome Sequence of an Uncultured Bacterium of the Candidate Phylum Bipolaricaulota.</title>
        <authorList>
            <person name="Kadnikov V.V."/>
            <person name="Mardanov A.V."/>
            <person name="Beletsky A.V."/>
            <person name="Frank Y.A."/>
            <person name="Karnachuk O.V."/>
            <person name="Ravin N.V."/>
        </authorList>
    </citation>
    <scope>NUCLEOTIDE SEQUENCE [LARGE SCALE GENOMIC DNA]</scope>
</reference>
<sequence length="608" mass="66677">MSEQVKLTIVFPDGSEENYFSEKGDTLWKTLEIIGVDTGGICGGTGICGKCKTKVEGAVSPVSQEEKQHLLPDEIKMGERLACYYRVDKPLTVVLNKNDNLAKSNLKLKFYNEKKTHENNIKVKKIFINGLDANSPVTLQERLLEGVNPYFLMLNPDNYNELVKLDRAGRPTLELYAVILDDKVIPNISKEKENIYGLAIDIGSTTISGALINLENGELVGLKNVTNMQRVYGEDILSRVAYSTIDQSNKDRLQKLLINNINSLIDSFQKNVCAQNIYKVVVVGNPVMLHFLSGLDVSGFGSSPFVGVIADEFVLKANSIGLNVNEMANMILLPQLGGFVGADTTACMLNLPYNSNSNFLLIDIGTNGEIVLCKNRELWATSAAAGPAFEGGSLKCGTRAIQGSIDRVFLQDRKFRFNVIGNTLAKGICGSGVIDLIACLRQVDCLDENGVIKNNIKTYFDVLDENNYNEIVIINGESTYNGYPIIFTQEDIRQVQLAKAAIRSAVEVLMTVAKLDYKDLDNIYLAGAFGSFIDPENAIKIGLLPNVAKNKIKNIGNAALDGAILALINKGIKEKAKDLKNITKIIDLANTDNFNDIYIKNIGFTAKS</sequence>
<gene>
    <name evidence="2" type="ORF">SYNTR_0419</name>
</gene>
<keyword evidence="3" id="KW-1185">Reference proteome</keyword>